<evidence type="ECO:0000256" key="3">
    <source>
        <dbReference type="ARBA" id="ARBA00022989"/>
    </source>
</evidence>
<evidence type="ECO:0000313" key="9">
    <source>
        <dbReference type="Proteomes" id="UP001152561"/>
    </source>
</evidence>
<feature type="transmembrane region" description="Helical" evidence="6">
    <location>
        <begin position="114"/>
        <end position="139"/>
    </location>
</feature>
<comment type="caution">
    <text evidence="8">The sequence shown here is derived from an EMBL/GenBank/DDBJ whole genome shotgun (WGS) entry which is preliminary data.</text>
</comment>
<organism evidence="8 9">
    <name type="scientific">Anisodus acutangulus</name>
    <dbReference type="NCBI Taxonomy" id="402998"/>
    <lineage>
        <taxon>Eukaryota</taxon>
        <taxon>Viridiplantae</taxon>
        <taxon>Streptophyta</taxon>
        <taxon>Embryophyta</taxon>
        <taxon>Tracheophyta</taxon>
        <taxon>Spermatophyta</taxon>
        <taxon>Magnoliopsida</taxon>
        <taxon>eudicotyledons</taxon>
        <taxon>Gunneridae</taxon>
        <taxon>Pentapetalae</taxon>
        <taxon>asterids</taxon>
        <taxon>lamiids</taxon>
        <taxon>Solanales</taxon>
        <taxon>Solanaceae</taxon>
        <taxon>Solanoideae</taxon>
        <taxon>Hyoscyameae</taxon>
        <taxon>Anisodus</taxon>
    </lineage>
</organism>
<dbReference type="InterPro" id="IPR006634">
    <property type="entry name" value="TLC-dom"/>
</dbReference>
<gene>
    <name evidence="8" type="ORF">K7X08_011834</name>
</gene>
<dbReference type="PANTHER" id="PTHR13439">
    <property type="entry name" value="CT120 PROTEIN"/>
    <property type="match status" value="1"/>
</dbReference>
<evidence type="ECO:0000256" key="6">
    <source>
        <dbReference type="SAM" id="Phobius"/>
    </source>
</evidence>
<name>A0A9Q1MKJ9_9SOLA</name>
<proteinExistence type="predicted"/>
<dbReference type="PROSITE" id="PS50922">
    <property type="entry name" value="TLC"/>
    <property type="match status" value="1"/>
</dbReference>
<feature type="transmembrane region" description="Helical" evidence="6">
    <location>
        <begin position="77"/>
        <end position="94"/>
    </location>
</feature>
<feature type="transmembrane region" description="Helical" evidence="6">
    <location>
        <begin position="201"/>
        <end position="228"/>
    </location>
</feature>
<sequence>MPQCQPRGLTRTSAINMLGLGLISIAGKELHWLLCVFAGIIMCKIVYQSTGAISPLLFTGYVKLDDQKKLEWNNRGFSTFHALIVAAASLYLLLESDLFRDGAQDELMINRTSAFSDTILGISTGYFLADMAMIFYYFPALGGMEYVLHHGLSMFAIVQSLLSGQAQIYIFMVLFTESTTPFVNLRWYLDVADQKNSKLYVCNGVALFFGWLVARIFLFLFFFCHMFSHFDQIKKVYPLGFYSLFIVPPILALLNIVWFWKIAKAGRVFISVVLYVDSGLLASHFYYVCCSSSLSTSKAFLV</sequence>
<feature type="transmembrane region" description="Helical" evidence="6">
    <location>
        <begin position="30"/>
        <end position="47"/>
    </location>
</feature>
<evidence type="ECO:0000256" key="4">
    <source>
        <dbReference type="ARBA" id="ARBA00023136"/>
    </source>
</evidence>
<dbReference type="Pfam" id="PF03798">
    <property type="entry name" value="TRAM_LAG1_CLN8"/>
    <property type="match status" value="1"/>
</dbReference>
<dbReference type="OrthoDB" id="10266980at2759"/>
<reference evidence="9" key="1">
    <citation type="journal article" date="2023" name="Proc. Natl. Acad. Sci. U.S.A.">
        <title>Genomic and structural basis for evolution of tropane alkaloid biosynthesis.</title>
        <authorList>
            <person name="Wanga Y.-J."/>
            <person name="Taina T."/>
            <person name="Yua J.-Y."/>
            <person name="Lia J."/>
            <person name="Xua B."/>
            <person name="Chenc J."/>
            <person name="D'Auriad J.C."/>
            <person name="Huanga J.-P."/>
            <person name="Huanga S.-X."/>
        </authorList>
    </citation>
    <scope>NUCLEOTIDE SEQUENCE [LARGE SCALE GENOMIC DNA]</scope>
    <source>
        <strain evidence="9">cv. KIB-2019</strain>
    </source>
</reference>
<evidence type="ECO:0000259" key="7">
    <source>
        <dbReference type="PROSITE" id="PS50922"/>
    </source>
</evidence>
<dbReference type="PANTHER" id="PTHR13439:SF0">
    <property type="entry name" value="TOPOISOMERASE I DAMAGE AFFECTED PROTEIN 4"/>
    <property type="match status" value="1"/>
</dbReference>
<evidence type="ECO:0000256" key="5">
    <source>
        <dbReference type="PROSITE-ProRule" id="PRU00205"/>
    </source>
</evidence>
<keyword evidence="4 5" id="KW-0472">Membrane</keyword>
<feature type="transmembrane region" description="Helical" evidence="6">
    <location>
        <begin position="267"/>
        <end position="287"/>
    </location>
</feature>
<dbReference type="Proteomes" id="UP001152561">
    <property type="component" value="Unassembled WGS sequence"/>
</dbReference>
<evidence type="ECO:0000256" key="1">
    <source>
        <dbReference type="ARBA" id="ARBA00004141"/>
    </source>
</evidence>
<dbReference type="SMART" id="SM00724">
    <property type="entry name" value="TLC"/>
    <property type="match status" value="1"/>
</dbReference>
<comment type="subcellular location">
    <subcellularLocation>
        <location evidence="1">Membrane</location>
        <topology evidence="1">Multi-pass membrane protein</topology>
    </subcellularLocation>
</comment>
<accession>A0A9Q1MKJ9</accession>
<feature type="transmembrane region" description="Helical" evidence="6">
    <location>
        <begin position="240"/>
        <end position="260"/>
    </location>
</feature>
<dbReference type="InterPro" id="IPR050846">
    <property type="entry name" value="TLCD"/>
</dbReference>
<evidence type="ECO:0000313" key="8">
    <source>
        <dbReference type="EMBL" id="KAJ8562543.1"/>
    </source>
</evidence>
<dbReference type="GO" id="GO:0005783">
    <property type="term" value="C:endoplasmic reticulum"/>
    <property type="evidence" value="ECO:0007669"/>
    <property type="project" value="TreeGrafter"/>
</dbReference>
<evidence type="ECO:0000256" key="2">
    <source>
        <dbReference type="ARBA" id="ARBA00022692"/>
    </source>
</evidence>
<keyword evidence="2 5" id="KW-0812">Transmembrane</keyword>
<feature type="domain" description="TLC" evidence="7">
    <location>
        <begin position="67"/>
        <end position="271"/>
    </location>
</feature>
<keyword evidence="3 6" id="KW-1133">Transmembrane helix</keyword>
<keyword evidence="9" id="KW-1185">Reference proteome</keyword>
<dbReference type="EMBL" id="JAJAGQ010000005">
    <property type="protein sequence ID" value="KAJ8562543.1"/>
    <property type="molecule type" value="Genomic_DNA"/>
</dbReference>
<dbReference type="AlphaFoldDB" id="A0A9Q1MKJ9"/>
<dbReference type="GO" id="GO:0055088">
    <property type="term" value="P:lipid homeostasis"/>
    <property type="evidence" value="ECO:0007669"/>
    <property type="project" value="TreeGrafter"/>
</dbReference>
<dbReference type="GO" id="GO:0016020">
    <property type="term" value="C:membrane"/>
    <property type="evidence" value="ECO:0007669"/>
    <property type="project" value="UniProtKB-SubCell"/>
</dbReference>
<protein>
    <recommendedName>
        <fullName evidence="7">TLC domain-containing protein</fullName>
    </recommendedName>
</protein>